<comment type="caution">
    <text evidence="1">The sequence shown here is derived from an EMBL/GenBank/DDBJ whole genome shotgun (WGS) entry which is preliminary data.</text>
</comment>
<proteinExistence type="predicted"/>
<dbReference type="Proteomes" id="UP000735302">
    <property type="component" value="Unassembled WGS sequence"/>
</dbReference>
<name>A0AAV3Y4C2_9GAST</name>
<evidence type="ECO:0000313" key="1">
    <source>
        <dbReference type="EMBL" id="GFN77417.1"/>
    </source>
</evidence>
<accession>A0AAV3Y4C2</accession>
<reference evidence="1 2" key="1">
    <citation type="journal article" date="2021" name="Elife">
        <title>Chloroplast acquisition without the gene transfer in kleptoplastic sea slugs, Plakobranchus ocellatus.</title>
        <authorList>
            <person name="Maeda T."/>
            <person name="Takahashi S."/>
            <person name="Yoshida T."/>
            <person name="Shimamura S."/>
            <person name="Takaki Y."/>
            <person name="Nagai Y."/>
            <person name="Toyoda A."/>
            <person name="Suzuki Y."/>
            <person name="Arimoto A."/>
            <person name="Ishii H."/>
            <person name="Satoh N."/>
            <person name="Nishiyama T."/>
            <person name="Hasebe M."/>
            <person name="Maruyama T."/>
            <person name="Minagawa J."/>
            <person name="Obokata J."/>
            <person name="Shigenobu S."/>
        </authorList>
    </citation>
    <scope>NUCLEOTIDE SEQUENCE [LARGE SCALE GENOMIC DNA]</scope>
</reference>
<evidence type="ECO:0000313" key="2">
    <source>
        <dbReference type="Proteomes" id="UP000735302"/>
    </source>
</evidence>
<organism evidence="1 2">
    <name type="scientific">Plakobranchus ocellatus</name>
    <dbReference type="NCBI Taxonomy" id="259542"/>
    <lineage>
        <taxon>Eukaryota</taxon>
        <taxon>Metazoa</taxon>
        <taxon>Spiralia</taxon>
        <taxon>Lophotrochozoa</taxon>
        <taxon>Mollusca</taxon>
        <taxon>Gastropoda</taxon>
        <taxon>Heterobranchia</taxon>
        <taxon>Euthyneura</taxon>
        <taxon>Panpulmonata</taxon>
        <taxon>Sacoglossa</taxon>
        <taxon>Placobranchoidea</taxon>
        <taxon>Plakobranchidae</taxon>
        <taxon>Plakobranchus</taxon>
    </lineage>
</organism>
<dbReference type="EMBL" id="BLXT01000474">
    <property type="protein sequence ID" value="GFN77417.1"/>
    <property type="molecule type" value="Genomic_DNA"/>
</dbReference>
<keyword evidence="2" id="KW-1185">Reference proteome</keyword>
<protein>
    <submittedName>
        <fullName evidence="1">Uncharacterized protein</fullName>
    </submittedName>
</protein>
<gene>
    <name evidence="1" type="ORF">PoB_000392300</name>
</gene>
<dbReference type="AlphaFoldDB" id="A0AAV3Y4C2"/>
<sequence>MFYYLIYDNDLADVRVESTKHTHLLLEPYAWNKCRRVQLRVCPSIFRCLFNWVHREGRLRDLHPVVRWFNISDMRTRGGTCE</sequence>